<organism evidence="2 3">
    <name type="scientific">Symbiodinium pilosum</name>
    <name type="common">Dinoflagellate</name>
    <dbReference type="NCBI Taxonomy" id="2952"/>
    <lineage>
        <taxon>Eukaryota</taxon>
        <taxon>Sar</taxon>
        <taxon>Alveolata</taxon>
        <taxon>Dinophyceae</taxon>
        <taxon>Suessiales</taxon>
        <taxon>Symbiodiniaceae</taxon>
        <taxon>Symbiodinium</taxon>
    </lineage>
</organism>
<accession>A0A812MZK6</accession>
<dbReference type="EMBL" id="CAJNIZ010009433">
    <property type="protein sequence ID" value="CAE7281422.1"/>
    <property type="molecule type" value="Genomic_DNA"/>
</dbReference>
<feature type="non-terminal residue" evidence="2">
    <location>
        <position position="1"/>
    </location>
</feature>
<feature type="region of interest" description="Disordered" evidence="1">
    <location>
        <begin position="108"/>
        <end position="142"/>
    </location>
</feature>
<evidence type="ECO:0000256" key="1">
    <source>
        <dbReference type="SAM" id="MobiDB-lite"/>
    </source>
</evidence>
<dbReference type="OrthoDB" id="448214at2759"/>
<gene>
    <name evidence="2" type="ORF">SPIL2461_LOCUS6306</name>
</gene>
<feature type="compositionally biased region" description="Acidic residues" evidence="1">
    <location>
        <begin position="127"/>
        <end position="142"/>
    </location>
</feature>
<dbReference type="AlphaFoldDB" id="A0A812MZK6"/>
<comment type="caution">
    <text evidence="2">The sequence shown here is derived from an EMBL/GenBank/DDBJ whole genome shotgun (WGS) entry which is preliminary data.</text>
</comment>
<reference evidence="2" key="1">
    <citation type="submission" date="2021-02" db="EMBL/GenBank/DDBJ databases">
        <authorList>
            <person name="Dougan E. K."/>
            <person name="Rhodes N."/>
            <person name="Thang M."/>
            <person name="Chan C."/>
        </authorList>
    </citation>
    <scope>NUCLEOTIDE SEQUENCE</scope>
</reference>
<protein>
    <submittedName>
        <fullName evidence="2">Uncharacterized protein</fullName>
    </submittedName>
</protein>
<sequence>VQVTGTGTTRENITLNEKVLAGSLKHLGTRPSVQTFMLHIKSLYDLMEIQIPGAMVYSQAWSMRRMTSLFNLIVRRGHVPREASIRRLMEGVGLVVTSNSDVDCDALADAEADGDGDDFSDSACEGGESENDRTDDEELEGI</sequence>
<feature type="compositionally biased region" description="Acidic residues" evidence="1">
    <location>
        <begin position="108"/>
        <end position="120"/>
    </location>
</feature>
<name>A0A812MZK6_SYMPI</name>
<keyword evidence="3" id="KW-1185">Reference proteome</keyword>
<evidence type="ECO:0000313" key="3">
    <source>
        <dbReference type="Proteomes" id="UP000649617"/>
    </source>
</evidence>
<dbReference type="Proteomes" id="UP000649617">
    <property type="component" value="Unassembled WGS sequence"/>
</dbReference>
<proteinExistence type="predicted"/>
<evidence type="ECO:0000313" key="2">
    <source>
        <dbReference type="EMBL" id="CAE7281422.1"/>
    </source>
</evidence>